<dbReference type="Pfam" id="PF08541">
    <property type="entry name" value="ACP_syn_III_C"/>
    <property type="match status" value="1"/>
</dbReference>
<gene>
    <name evidence="7" type="ORF">EDI_154050</name>
</gene>
<evidence type="ECO:0000256" key="1">
    <source>
        <dbReference type="ARBA" id="ARBA00005531"/>
    </source>
</evidence>
<evidence type="ECO:0000256" key="4">
    <source>
        <dbReference type="SAM" id="Phobius"/>
    </source>
</evidence>
<dbReference type="InterPro" id="IPR013747">
    <property type="entry name" value="ACP_syn_III_C"/>
</dbReference>
<evidence type="ECO:0000259" key="5">
    <source>
        <dbReference type="Pfam" id="PF08392"/>
    </source>
</evidence>
<comment type="pathway">
    <text evidence="3">Lipid metabolism; fatty acid biosynthesis.</text>
</comment>
<evidence type="ECO:0000256" key="3">
    <source>
        <dbReference type="PIRNR" id="PIRNR036417"/>
    </source>
</evidence>
<dbReference type="EC" id="2.3.1.-" evidence="3"/>
<dbReference type="Gene3D" id="3.40.47.10">
    <property type="match status" value="1"/>
</dbReference>
<feature type="transmembrane region" description="Helical" evidence="4">
    <location>
        <begin position="112"/>
        <end position="130"/>
    </location>
</feature>
<proteinExistence type="inferred from homology"/>
<dbReference type="EMBL" id="DS547849">
    <property type="protein sequence ID" value="EDR30038.1"/>
    <property type="molecule type" value="Genomic_DNA"/>
</dbReference>
<feature type="domain" description="Beta-ketoacyl-[acyl-carrier-protein] synthase III C-terminal" evidence="6">
    <location>
        <begin position="435"/>
        <end position="516"/>
    </location>
</feature>
<dbReference type="eggNOG" id="ENOG502QPKZ">
    <property type="taxonomic scope" value="Eukaryota"/>
</dbReference>
<sequence>MISRRSKDEGVNNGKERLERKRIQELEIKLKGMDKERSLKPYWYPMADGEQNEILPSLHKNVLRPGVTTKALDYIVKLICFTVIYFVLRMMYRLIYFGMKQTSVNPEFQNYISVAIVIGLFIIGIWIWYLRRPYPVYLVSFATSIPEDKYKVTNEEFTKIIEGTGSFEKEQLDFQKKLISRTGLGEETYLPEALHRIPITVSMADAREEVNIVMKLACDQLFEQTKIDPTKDIDIVITNCSLFNPTPSMSAMLINMYKLKTTVKNYTLSGMGCSAGLVSIDLAKDLLQTYPNVNILVFSTENLTKNYYPGKVKGMLISNTLFRMGGAAILLSNKRSWRNKAKFECVDTQRIHHGKYDDSYNAVFQYEDEEGIVGVKIGRELLKCVTRALTQNLNLLMPRVISYKEMIKFIIFFIKQKLGKIDSKEVFMPNFRETFQAFCIHAGGRAIVDGLQENLKLTDEDCMPSRATLYRFGNTSSSSVWYEMKFIERIDTLKKGDKVWQLAFGSGLKCNSVVWRKLN</sequence>
<dbReference type="PANTHER" id="PTHR31561">
    <property type="entry name" value="3-KETOACYL-COA SYNTHASE"/>
    <property type="match status" value="1"/>
</dbReference>
<organism evidence="8">
    <name type="scientific">Entamoeba dispar (strain ATCC PRA-260 / SAW760)</name>
    <dbReference type="NCBI Taxonomy" id="370354"/>
    <lineage>
        <taxon>Eukaryota</taxon>
        <taxon>Amoebozoa</taxon>
        <taxon>Evosea</taxon>
        <taxon>Archamoebae</taxon>
        <taxon>Mastigamoebida</taxon>
        <taxon>Entamoebidae</taxon>
        <taxon>Entamoeba</taxon>
    </lineage>
</organism>
<keyword evidence="3 7" id="KW-0012">Acyltransferase</keyword>
<keyword evidence="4" id="KW-1133">Transmembrane helix</keyword>
<keyword evidence="2 3" id="KW-0808">Transferase</keyword>
<name>B0E601_ENTDS</name>
<dbReference type="UniPathway" id="UPA00094"/>
<dbReference type="KEGG" id="edi:EDI_154050"/>
<dbReference type="Pfam" id="PF08392">
    <property type="entry name" value="FAE1_CUT1_RppA"/>
    <property type="match status" value="1"/>
</dbReference>
<evidence type="ECO:0000259" key="6">
    <source>
        <dbReference type="Pfam" id="PF08541"/>
    </source>
</evidence>
<dbReference type="PIRSF" id="PIRSF036417">
    <property type="entry name" value="3-ktacl-CoA_syn"/>
    <property type="match status" value="1"/>
</dbReference>
<dbReference type="OrthoDB" id="329835at2759"/>
<protein>
    <recommendedName>
        <fullName evidence="3">3-ketoacyl-CoA synthase</fullName>
        <ecNumber evidence="3">2.3.1.-</ecNumber>
    </recommendedName>
</protein>
<reference evidence="8" key="1">
    <citation type="submission" date="2007-12" db="EMBL/GenBank/DDBJ databases">
        <title>Annotation of Entamoeba dispar SAW760.</title>
        <authorList>
            <person name="Lorenzi H."/>
            <person name="Inman J."/>
            <person name="Schobel S."/>
            <person name="Amedeo P."/>
            <person name="Caler E."/>
        </authorList>
    </citation>
    <scope>NUCLEOTIDE SEQUENCE [LARGE SCALE GENOMIC DNA]</scope>
    <source>
        <strain evidence="8">ATCC PRA-260 / SAW760</strain>
    </source>
</reference>
<keyword evidence="4" id="KW-0472">Membrane</keyword>
<feature type="domain" description="FAE" evidence="5">
    <location>
        <begin position="130"/>
        <end position="418"/>
    </location>
</feature>
<evidence type="ECO:0000256" key="2">
    <source>
        <dbReference type="ARBA" id="ARBA00022679"/>
    </source>
</evidence>
<comment type="similarity">
    <text evidence="1 3">Belongs to the thiolase-like superfamily. Chalcone/stilbene synthases family.</text>
</comment>
<dbReference type="InterPro" id="IPR013601">
    <property type="entry name" value="FAE1_typ3_polyketide_synth"/>
</dbReference>
<dbReference type="SUPFAM" id="SSF53901">
    <property type="entry name" value="Thiolase-like"/>
    <property type="match status" value="2"/>
</dbReference>
<feature type="transmembrane region" description="Helical" evidence="4">
    <location>
        <begin position="74"/>
        <end position="92"/>
    </location>
</feature>
<keyword evidence="4" id="KW-0812">Transmembrane</keyword>
<dbReference type="InterPro" id="IPR016039">
    <property type="entry name" value="Thiolase-like"/>
</dbReference>
<dbReference type="VEuPathDB" id="AmoebaDB:EDI_154050"/>
<dbReference type="RefSeq" id="XP_001733822.1">
    <property type="nucleotide sequence ID" value="XM_001733770.1"/>
</dbReference>
<dbReference type="GO" id="GO:0016020">
    <property type="term" value="C:membrane"/>
    <property type="evidence" value="ECO:0007669"/>
    <property type="project" value="InterPro"/>
</dbReference>
<dbReference type="OMA" id="WYELNFI"/>
<dbReference type="GO" id="GO:0006633">
    <property type="term" value="P:fatty acid biosynthetic process"/>
    <property type="evidence" value="ECO:0007669"/>
    <property type="project" value="UniProtKB-UniPathway"/>
</dbReference>
<dbReference type="AlphaFoldDB" id="B0E601"/>
<keyword evidence="8" id="KW-1185">Reference proteome</keyword>
<evidence type="ECO:0000313" key="8">
    <source>
        <dbReference type="Proteomes" id="UP000008076"/>
    </source>
</evidence>
<dbReference type="InterPro" id="IPR012392">
    <property type="entry name" value="3-ktacl-CoA_syn"/>
</dbReference>
<evidence type="ECO:0000313" key="7">
    <source>
        <dbReference type="EMBL" id="EDR30038.1"/>
    </source>
</evidence>
<dbReference type="CDD" id="cd00831">
    <property type="entry name" value="CHS_like"/>
    <property type="match status" value="1"/>
</dbReference>
<dbReference type="GO" id="GO:0016747">
    <property type="term" value="F:acyltransferase activity, transferring groups other than amino-acyl groups"/>
    <property type="evidence" value="ECO:0007669"/>
    <property type="project" value="InterPro"/>
</dbReference>
<dbReference type="GeneID" id="5878707"/>
<accession>B0E601</accession>
<dbReference type="Proteomes" id="UP000008076">
    <property type="component" value="Unassembled WGS sequence"/>
</dbReference>